<evidence type="ECO:0000313" key="4">
    <source>
        <dbReference type="Proteomes" id="UP000033632"/>
    </source>
</evidence>
<proteinExistence type="predicted"/>
<organism evidence="3 4">
    <name type="scientific">Devosia geojensis</name>
    <dbReference type="NCBI Taxonomy" id="443610"/>
    <lineage>
        <taxon>Bacteria</taxon>
        <taxon>Pseudomonadati</taxon>
        <taxon>Pseudomonadota</taxon>
        <taxon>Alphaproteobacteria</taxon>
        <taxon>Hyphomicrobiales</taxon>
        <taxon>Devosiaceae</taxon>
        <taxon>Devosia</taxon>
    </lineage>
</organism>
<name>A0A0F5FU65_9HYPH</name>
<feature type="domain" description="Thiamin/hydroxymethyl pyrimidine-binding YkoF putative" evidence="2">
    <location>
        <begin position="124"/>
        <end position="200"/>
    </location>
</feature>
<feature type="binding site" evidence="1">
    <location>
        <position position="9"/>
    </location>
    <ligand>
        <name>thiamine</name>
        <dbReference type="ChEBI" id="CHEBI:18385"/>
    </ligand>
</feature>
<dbReference type="AlphaFoldDB" id="A0A0F5FU65"/>
<dbReference type="STRING" id="443610.VE25_07650"/>
<dbReference type="Gene3D" id="3.30.70.930">
    <property type="match status" value="2"/>
</dbReference>
<dbReference type="PIRSF" id="PIRSF021331">
    <property type="entry name" value="YkoF"/>
    <property type="match status" value="1"/>
</dbReference>
<evidence type="ECO:0000313" key="3">
    <source>
        <dbReference type="EMBL" id="KKB12414.1"/>
    </source>
</evidence>
<protein>
    <submittedName>
        <fullName evidence="3">HMP/thiamine-binding protein</fullName>
    </submittedName>
</protein>
<dbReference type="Pfam" id="PF07615">
    <property type="entry name" value="Ykof"/>
    <property type="match status" value="2"/>
</dbReference>
<feature type="binding site" evidence="1">
    <location>
        <position position="43"/>
    </location>
    <ligand>
        <name>thiamine</name>
        <dbReference type="ChEBI" id="CHEBI:18385"/>
    </ligand>
</feature>
<dbReference type="PATRIC" id="fig|443610.3.peg.4099"/>
<dbReference type="EMBL" id="JZEX01000081">
    <property type="protein sequence ID" value="KKB12414.1"/>
    <property type="molecule type" value="Genomic_DNA"/>
</dbReference>
<evidence type="ECO:0000256" key="1">
    <source>
        <dbReference type="PIRSR" id="PIRSR021331-1"/>
    </source>
</evidence>
<feature type="domain" description="Thiamin/hydroxymethyl pyrimidine-binding YkoF putative" evidence="2">
    <location>
        <begin position="4"/>
        <end position="82"/>
    </location>
</feature>
<dbReference type="GO" id="GO:0030975">
    <property type="term" value="F:thiamine binding"/>
    <property type="evidence" value="ECO:0007669"/>
    <property type="project" value="InterPro"/>
</dbReference>
<reference evidence="3 4" key="1">
    <citation type="submission" date="2015-03" db="EMBL/GenBank/DDBJ databases">
        <authorList>
            <person name="Hassan Y.I."/>
            <person name="Lepp D."/>
            <person name="Li X.-Z."/>
            <person name="Zhou T."/>
        </authorList>
    </citation>
    <scope>NUCLEOTIDE SEQUENCE [LARGE SCALE GENOMIC DNA]</scope>
    <source>
        <strain evidence="3 4">BD-c194</strain>
    </source>
</reference>
<dbReference type="Proteomes" id="UP000033632">
    <property type="component" value="Unassembled WGS sequence"/>
</dbReference>
<dbReference type="InterPro" id="IPR029756">
    <property type="entry name" value="MTH1187/YkoF-like"/>
</dbReference>
<keyword evidence="4" id="KW-1185">Reference proteome</keyword>
<sequence length="207" mass="22091">MYSGVQFSLYPMADDFVGIITGALGALDSYRDRLRIETDDISTLLVGPPELLFPAMRDLFVSVAASGVHCVLSASVSRGCPGGEDQSICDTDEPIGSVAELPRRIEAAVRKVAEAPRTGQPVAGQFALYVLGSDTHMPEVYGCIELLERSDVLDRPKNFVTKVKGDAGAVFEALSETFMRFGPSEGHITLDITISANSPSPGADLRP</sequence>
<dbReference type="OrthoDB" id="7767286at2"/>
<dbReference type="SUPFAM" id="SSF89957">
    <property type="entry name" value="MTH1187/YkoF-like"/>
    <property type="match status" value="1"/>
</dbReference>
<gene>
    <name evidence="3" type="ORF">VE25_07650</name>
</gene>
<evidence type="ECO:0000259" key="2">
    <source>
        <dbReference type="Pfam" id="PF07615"/>
    </source>
</evidence>
<comment type="caution">
    <text evidence="3">The sequence shown here is derived from an EMBL/GenBank/DDBJ whole genome shotgun (WGS) entry which is preliminary data.</text>
</comment>
<dbReference type="InterPro" id="IPR011522">
    <property type="entry name" value="Thiamin/HMP-bd_put_YkoF"/>
</dbReference>
<accession>A0A0F5FU65</accession>
<dbReference type="InterPro" id="IPR015835">
    <property type="entry name" value="HMP/thiamine-bd"/>
</dbReference>
<dbReference type="RefSeq" id="WP_046108004.1">
    <property type="nucleotide sequence ID" value="NZ_JZEX01000081.1"/>
</dbReference>